<evidence type="ECO:0000256" key="1">
    <source>
        <dbReference type="SAM" id="Phobius"/>
    </source>
</evidence>
<protein>
    <recommendedName>
        <fullName evidence="4">DUF3017 domain-containing protein</fullName>
    </recommendedName>
</protein>
<accession>A0A3G6J0K2</accession>
<dbReference type="Proteomes" id="UP000271426">
    <property type="component" value="Chromosome"/>
</dbReference>
<dbReference type="Pfam" id="PF11222">
    <property type="entry name" value="DUF3017"/>
    <property type="match status" value="1"/>
</dbReference>
<dbReference type="OrthoDB" id="4411540at2"/>
<dbReference type="EMBL" id="CP033898">
    <property type="protein sequence ID" value="AZA09890.1"/>
    <property type="molecule type" value="Genomic_DNA"/>
</dbReference>
<dbReference type="RefSeq" id="WP_123960763.1">
    <property type="nucleotide sequence ID" value="NZ_CP033898.1"/>
</dbReference>
<organism evidence="2 3">
    <name type="scientific">Corynebacterium pseudopelargi</name>
    <dbReference type="NCBI Taxonomy" id="2080757"/>
    <lineage>
        <taxon>Bacteria</taxon>
        <taxon>Bacillati</taxon>
        <taxon>Actinomycetota</taxon>
        <taxon>Actinomycetes</taxon>
        <taxon>Mycobacteriales</taxon>
        <taxon>Corynebacteriaceae</taxon>
        <taxon>Corynebacterium</taxon>
    </lineage>
</organism>
<sequence length="107" mass="11509">MQRPSLRNPHDVALPPSKVPVALQWIGIGIFLALALASGIYSFGNHWRRATFTLGGAMLWLSLLRLSCDSSIMGIFAVRSRKFDAAFTAAIGGLMLFLSATVESLGS</sequence>
<keyword evidence="1" id="KW-0472">Membrane</keyword>
<gene>
    <name evidence="2" type="ORF">CPPEL_08935</name>
</gene>
<evidence type="ECO:0000313" key="2">
    <source>
        <dbReference type="EMBL" id="AZA09890.1"/>
    </source>
</evidence>
<feature type="transmembrane region" description="Helical" evidence="1">
    <location>
        <begin position="85"/>
        <end position="102"/>
    </location>
</feature>
<name>A0A3G6J0K2_9CORY</name>
<dbReference type="InterPro" id="IPR021385">
    <property type="entry name" value="DUF3017"/>
</dbReference>
<keyword evidence="3" id="KW-1185">Reference proteome</keyword>
<proteinExistence type="predicted"/>
<evidence type="ECO:0000313" key="3">
    <source>
        <dbReference type="Proteomes" id="UP000271426"/>
    </source>
</evidence>
<dbReference type="KEGG" id="cpso:CPPEL_08935"/>
<feature type="transmembrane region" description="Helical" evidence="1">
    <location>
        <begin position="21"/>
        <end position="41"/>
    </location>
</feature>
<evidence type="ECO:0008006" key="4">
    <source>
        <dbReference type="Google" id="ProtNLM"/>
    </source>
</evidence>
<keyword evidence="1" id="KW-0812">Transmembrane</keyword>
<dbReference type="AlphaFoldDB" id="A0A3G6J0K2"/>
<reference evidence="2 3" key="1">
    <citation type="submission" date="2018-11" db="EMBL/GenBank/DDBJ databases">
        <authorList>
            <person name="Kleinhagauer T."/>
            <person name="Glaeser S.P."/>
            <person name="Spergser J."/>
            <person name="Ruckert C."/>
            <person name="Kaempfer P."/>
            <person name="Busse H.-J."/>
        </authorList>
    </citation>
    <scope>NUCLEOTIDE SEQUENCE [LARGE SCALE GENOMIC DNA]</scope>
    <source>
        <strain evidence="2 3">812CH</strain>
    </source>
</reference>
<keyword evidence="1" id="KW-1133">Transmembrane helix</keyword>